<evidence type="ECO:0000313" key="3">
    <source>
        <dbReference type="EMBL" id="EFT83059.1"/>
    </source>
</evidence>
<accession>E6JYP8</accession>
<keyword evidence="2" id="KW-1133">Transmembrane helix</keyword>
<feature type="transmembrane region" description="Helical" evidence="2">
    <location>
        <begin position="31"/>
        <end position="49"/>
    </location>
</feature>
<keyword evidence="2" id="KW-0812">Transmembrane</keyword>
<proteinExistence type="predicted"/>
<evidence type="ECO:0000256" key="2">
    <source>
        <dbReference type="SAM" id="Phobius"/>
    </source>
</evidence>
<name>E6JYP8_PARDN</name>
<dbReference type="Proteomes" id="UP000004946">
    <property type="component" value="Chromosome"/>
</dbReference>
<dbReference type="eggNOG" id="ENOG503293I">
    <property type="taxonomic scope" value="Bacteria"/>
</dbReference>
<reference evidence="3 4" key="1">
    <citation type="submission" date="2010-12" db="EMBL/GenBank/DDBJ databases">
        <authorList>
            <person name="Muzny D."/>
            <person name="Qin X."/>
            <person name="Buhay C."/>
            <person name="Dugan-Rocha S."/>
            <person name="Ding Y."/>
            <person name="Chen G."/>
            <person name="Hawes A."/>
            <person name="Holder M."/>
            <person name="Jhangiani S."/>
            <person name="Johnson A."/>
            <person name="Khan Z."/>
            <person name="Li Z."/>
            <person name="Liu W."/>
            <person name="Liu X."/>
            <person name="Perez L."/>
            <person name="Shen H."/>
            <person name="Wang Q."/>
            <person name="Watt J."/>
            <person name="Xi L."/>
            <person name="Xin Y."/>
            <person name="Zhou J."/>
            <person name="Deng J."/>
            <person name="Jiang H."/>
            <person name="Liu Y."/>
            <person name="Qu J."/>
            <person name="Song X.-Z."/>
            <person name="Zhang L."/>
            <person name="Villasana D."/>
            <person name="Johnson A."/>
            <person name="Liu J."/>
            <person name="Liyanage D."/>
            <person name="Lorensuhewa L."/>
            <person name="Robinson T."/>
            <person name="Song A."/>
            <person name="Song B.-B."/>
            <person name="Dinh H."/>
            <person name="Thornton R."/>
            <person name="Coyle M."/>
            <person name="Francisco L."/>
            <person name="Jackson L."/>
            <person name="Javaid M."/>
            <person name="Korchina V."/>
            <person name="Kovar C."/>
            <person name="Mata R."/>
            <person name="Mathew T."/>
            <person name="Ngo R."/>
            <person name="Nguyen L."/>
            <person name="Nguyen N."/>
            <person name="Okwuonu G."/>
            <person name="Ongeri F."/>
            <person name="Pham C."/>
            <person name="Simmons D."/>
            <person name="Wilczek-Boney K."/>
            <person name="Hale W."/>
            <person name="Jakkamsetti A."/>
            <person name="Pham P."/>
            <person name="Ruth R."/>
            <person name="San Lucas F."/>
            <person name="Warren J."/>
            <person name="Zhang J."/>
            <person name="Zhao Z."/>
            <person name="Zhou C."/>
            <person name="Zhu D."/>
            <person name="Lee S."/>
            <person name="Bess C."/>
            <person name="Blankenburg K."/>
            <person name="Forbes L."/>
            <person name="Fu Q."/>
            <person name="Gubbala S."/>
            <person name="Hirani K."/>
            <person name="Jayaseelan J.C."/>
            <person name="Lara F."/>
            <person name="Munidasa M."/>
            <person name="Palculict T."/>
            <person name="Patil S."/>
            <person name="Pu L.-L."/>
            <person name="Saada N."/>
            <person name="Tang L."/>
            <person name="Weissenberger G."/>
            <person name="Zhu Y."/>
            <person name="Hemphill L."/>
            <person name="Shang Y."/>
            <person name="Youmans B."/>
            <person name="Ayvaz T."/>
            <person name="Ross M."/>
            <person name="Santibanez J."/>
            <person name="Aqrawi P."/>
            <person name="Gross S."/>
            <person name="Joshi V."/>
            <person name="Fowler G."/>
            <person name="Nazareth L."/>
            <person name="Reid J."/>
            <person name="Worley K."/>
            <person name="Petrosino J."/>
            <person name="Highlander S."/>
            <person name="Gibbs R."/>
        </authorList>
    </citation>
    <scope>NUCLEOTIDE SEQUENCE [LARGE SCALE GENOMIC DNA]</scope>
    <source>
        <strain evidence="3 4">DSM 10105</strain>
    </source>
</reference>
<evidence type="ECO:0000256" key="1">
    <source>
        <dbReference type="SAM" id="MobiDB-lite"/>
    </source>
</evidence>
<dbReference type="EMBL" id="AEON01000001">
    <property type="protein sequence ID" value="EFT83059.1"/>
    <property type="molecule type" value="Genomic_DNA"/>
</dbReference>
<protein>
    <submittedName>
        <fullName evidence="3">Uncharacterized protein</fullName>
    </submittedName>
</protein>
<gene>
    <name evidence="3" type="ORF">HMPREF0620_0064</name>
</gene>
<keyword evidence="4" id="KW-1185">Reference proteome</keyword>
<sequence>MNTNDAMAGHARLKPKGAIMDDHKSGNGWKFFALVFGALLAGLVGFYIYKQQNPEYDPWEEPWENSSSPVDLGLTDEDEDEDAADEEAEAAEAAADEK</sequence>
<feature type="region of interest" description="Disordered" evidence="1">
    <location>
        <begin position="57"/>
        <end position="98"/>
    </location>
</feature>
<comment type="caution">
    <text evidence="3">The sequence shown here is derived from an EMBL/GenBank/DDBJ whole genome shotgun (WGS) entry which is preliminary data.</text>
</comment>
<dbReference type="AlphaFoldDB" id="E6JYP8"/>
<keyword evidence="2" id="KW-0472">Membrane</keyword>
<evidence type="ECO:0000313" key="4">
    <source>
        <dbReference type="Proteomes" id="UP000004946"/>
    </source>
</evidence>
<feature type="compositionally biased region" description="Acidic residues" evidence="1">
    <location>
        <begin position="74"/>
        <end position="90"/>
    </location>
</feature>
<organism evidence="3 4">
    <name type="scientific">Parascardovia denticolens DSM 10105 = JCM 12538</name>
    <dbReference type="NCBI Taxonomy" id="864564"/>
    <lineage>
        <taxon>Bacteria</taxon>
        <taxon>Bacillati</taxon>
        <taxon>Actinomycetota</taxon>
        <taxon>Actinomycetes</taxon>
        <taxon>Bifidobacteriales</taxon>
        <taxon>Bifidobacteriaceae</taxon>
        <taxon>Parascardovia</taxon>
    </lineage>
</organism>
<dbReference type="HOGENOM" id="CLU_184264_0_0_11"/>